<evidence type="ECO:0000313" key="1">
    <source>
        <dbReference type="EMBL" id="QOK22404.1"/>
    </source>
</evidence>
<name>A0A7L9IZ67_9MICO</name>
<dbReference type="Proteomes" id="UP000593998">
    <property type="component" value="Chromosome"/>
</dbReference>
<gene>
    <name evidence="1" type="ORF">IGS73_15175</name>
</gene>
<protein>
    <submittedName>
        <fullName evidence="1">Uncharacterized protein</fullName>
    </submittedName>
</protein>
<dbReference type="EMBL" id="CP062789">
    <property type="protein sequence ID" value="QOK22404.1"/>
    <property type="molecule type" value="Genomic_DNA"/>
</dbReference>
<reference evidence="1 2" key="1">
    <citation type="submission" date="2020-10" db="EMBL/GenBank/DDBJ databases">
        <title>Janibacter indicus TT2 genome sequence.</title>
        <authorList>
            <person name="Lee K."/>
            <person name="Ganzorig M."/>
        </authorList>
    </citation>
    <scope>NUCLEOTIDE SEQUENCE [LARGE SCALE GENOMIC DNA]</scope>
    <source>
        <strain evidence="1 2">TT2</strain>
    </source>
</reference>
<accession>A0A7L9IZ67</accession>
<dbReference type="RefSeq" id="WP_192910915.1">
    <property type="nucleotide sequence ID" value="NZ_CP062789.1"/>
</dbReference>
<dbReference type="AlphaFoldDB" id="A0A7L9IZ67"/>
<organism evidence="1 2">
    <name type="scientific">Janibacter indicus</name>
    <dbReference type="NCBI Taxonomy" id="857417"/>
    <lineage>
        <taxon>Bacteria</taxon>
        <taxon>Bacillati</taxon>
        <taxon>Actinomycetota</taxon>
        <taxon>Actinomycetes</taxon>
        <taxon>Micrococcales</taxon>
        <taxon>Intrasporangiaceae</taxon>
        <taxon>Janibacter</taxon>
    </lineage>
</organism>
<sequence length="54" mass="6164">MTDKKRSQQAPTTMTITTIESGRSFVRTVKNGRMVSRAQQERGGKRLMPRRIGQ</sequence>
<evidence type="ECO:0000313" key="2">
    <source>
        <dbReference type="Proteomes" id="UP000593998"/>
    </source>
</evidence>
<proteinExistence type="predicted"/>